<evidence type="ECO:0000256" key="10">
    <source>
        <dbReference type="ARBA" id="ARBA00023002"/>
    </source>
</evidence>
<keyword evidence="18" id="KW-1185">Reference proteome</keyword>
<evidence type="ECO:0000256" key="11">
    <source>
        <dbReference type="ARBA" id="ARBA00023004"/>
    </source>
</evidence>
<dbReference type="Gene3D" id="1.10.10.1100">
    <property type="entry name" value="BFD-like [2Fe-2S]-binding domain"/>
    <property type="match status" value="1"/>
</dbReference>
<evidence type="ECO:0000256" key="3">
    <source>
        <dbReference type="ARBA" id="ARBA00001974"/>
    </source>
</evidence>
<dbReference type="InterPro" id="IPR007419">
    <property type="entry name" value="BFD-like_2Fe2S-bd_dom"/>
</dbReference>
<keyword evidence="12" id="KW-0411">Iron-sulfur</keyword>
<dbReference type="GO" id="GO:0046872">
    <property type="term" value="F:metal ion binding"/>
    <property type="evidence" value="ECO:0007669"/>
    <property type="project" value="UniProtKB-KW"/>
</dbReference>
<keyword evidence="7" id="KW-0285">Flavoprotein</keyword>
<comment type="cofactor">
    <cofactor evidence="3">
        <name>FAD</name>
        <dbReference type="ChEBI" id="CHEBI:57692"/>
    </cofactor>
</comment>
<dbReference type="InterPro" id="IPR041854">
    <property type="entry name" value="BFD-like_2Fe2S-bd_dom_sf"/>
</dbReference>
<accession>A0A438B0X4</accession>
<proteinExistence type="inferred from homology"/>
<evidence type="ECO:0000256" key="2">
    <source>
        <dbReference type="ARBA" id="ARBA00001966"/>
    </source>
</evidence>
<keyword evidence="6" id="KW-0349">Heme</keyword>
<evidence type="ECO:0000256" key="4">
    <source>
        <dbReference type="ARBA" id="ARBA00005096"/>
    </source>
</evidence>
<evidence type="ECO:0000256" key="7">
    <source>
        <dbReference type="ARBA" id="ARBA00022630"/>
    </source>
</evidence>
<keyword evidence="10" id="KW-0560">Oxidoreductase</keyword>
<evidence type="ECO:0000313" key="18">
    <source>
        <dbReference type="Proteomes" id="UP000284333"/>
    </source>
</evidence>
<keyword evidence="9" id="KW-0274">FAD</keyword>
<dbReference type="OrthoDB" id="9768666at2"/>
<evidence type="ECO:0000256" key="5">
    <source>
        <dbReference type="ARBA" id="ARBA00010429"/>
    </source>
</evidence>
<comment type="caution">
    <text evidence="17">The sequence shown here is derived from an EMBL/GenBank/DDBJ whole genome shotgun (WGS) entry which is preliminary data.</text>
</comment>
<organism evidence="17 18">
    <name type="scientific">Rhodococcus spongiicola</name>
    <dbReference type="NCBI Taxonomy" id="2487352"/>
    <lineage>
        <taxon>Bacteria</taxon>
        <taxon>Bacillati</taxon>
        <taxon>Actinomycetota</taxon>
        <taxon>Actinomycetes</taxon>
        <taxon>Mycobacteriales</taxon>
        <taxon>Nocardiaceae</taxon>
        <taxon>Rhodococcus</taxon>
    </lineage>
</organism>
<evidence type="ECO:0000259" key="16">
    <source>
        <dbReference type="Pfam" id="PF18267"/>
    </source>
</evidence>
<dbReference type="InterPro" id="IPR041575">
    <property type="entry name" value="Rubredoxin_C"/>
</dbReference>
<name>A0A438B0X4_9NOCA</name>
<dbReference type="InterPro" id="IPR036188">
    <property type="entry name" value="FAD/NAD-bd_sf"/>
</dbReference>
<comment type="similarity">
    <text evidence="5">Belongs to the nitrite and sulfite reductase 4Fe-4S domain family.</text>
</comment>
<comment type="cofactor">
    <cofactor evidence="2">
        <name>[4Fe-4S] cluster</name>
        <dbReference type="ChEBI" id="CHEBI:49883"/>
    </cofactor>
</comment>
<evidence type="ECO:0000259" key="15">
    <source>
        <dbReference type="Pfam" id="PF07992"/>
    </source>
</evidence>
<dbReference type="Gene3D" id="3.30.390.30">
    <property type="match status" value="1"/>
</dbReference>
<keyword evidence="11" id="KW-0408">Iron</keyword>
<evidence type="ECO:0000256" key="13">
    <source>
        <dbReference type="SAM" id="MobiDB-lite"/>
    </source>
</evidence>
<evidence type="ECO:0000256" key="12">
    <source>
        <dbReference type="ARBA" id="ARBA00023014"/>
    </source>
</evidence>
<evidence type="ECO:0000259" key="14">
    <source>
        <dbReference type="Pfam" id="PF04324"/>
    </source>
</evidence>
<dbReference type="InterPro" id="IPR052034">
    <property type="entry name" value="NasD-like"/>
</dbReference>
<evidence type="ECO:0000256" key="6">
    <source>
        <dbReference type="ARBA" id="ARBA00022617"/>
    </source>
</evidence>
<dbReference type="SUPFAM" id="SSF51905">
    <property type="entry name" value="FAD/NAD(P)-binding domain"/>
    <property type="match status" value="2"/>
</dbReference>
<comment type="cofactor">
    <cofactor evidence="1">
        <name>siroheme</name>
        <dbReference type="ChEBI" id="CHEBI:60052"/>
    </cofactor>
</comment>
<dbReference type="Gene3D" id="3.50.50.60">
    <property type="entry name" value="FAD/NAD(P)-binding domain"/>
    <property type="match status" value="2"/>
</dbReference>
<dbReference type="Pfam" id="PF07992">
    <property type="entry name" value="Pyr_redox_2"/>
    <property type="match status" value="1"/>
</dbReference>
<evidence type="ECO:0000256" key="9">
    <source>
        <dbReference type="ARBA" id="ARBA00022827"/>
    </source>
</evidence>
<dbReference type="InterPro" id="IPR023753">
    <property type="entry name" value="FAD/NAD-binding_dom"/>
</dbReference>
<dbReference type="Pfam" id="PF04324">
    <property type="entry name" value="Fer2_BFD"/>
    <property type="match status" value="1"/>
</dbReference>
<feature type="domain" description="FAD/NAD(P)-binding" evidence="15">
    <location>
        <begin position="4"/>
        <end position="291"/>
    </location>
</feature>
<reference evidence="17 18" key="1">
    <citation type="submission" date="2018-11" db="EMBL/GenBank/DDBJ databases">
        <title>Rhodococcus spongicola sp. nov. and Rhodococcus xishaensis sp. nov. from marine sponges.</title>
        <authorList>
            <person name="Li L."/>
            <person name="Lin H.W."/>
        </authorList>
    </citation>
    <scope>NUCLEOTIDE SEQUENCE [LARGE SCALE GENOMIC DNA]</scope>
    <source>
        <strain evidence="17 18">LHW50502</strain>
    </source>
</reference>
<feature type="domain" description="NADH-rubredoxin oxidoreductase C-terminal" evidence="16">
    <location>
        <begin position="320"/>
        <end position="380"/>
    </location>
</feature>
<dbReference type="GO" id="GO:0051536">
    <property type="term" value="F:iron-sulfur cluster binding"/>
    <property type="evidence" value="ECO:0007669"/>
    <property type="project" value="UniProtKB-KW"/>
</dbReference>
<dbReference type="PANTHER" id="PTHR43809">
    <property type="entry name" value="NITRITE REDUCTASE (NADH) LARGE SUBUNIT"/>
    <property type="match status" value="1"/>
</dbReference>
<dbReference type="Proteomes" id="UP000284333">
    <property type="component" value="Unassembled WGS sequence"/>
</dbReference>
<sequence>MSTRVVIVGNGMAGARLAEELRRRERDSDRLEIVVLGEEPRAAYNRILLSNVLAGSITARDIRLRPDDWWARNDVDVRVGVRATEIDVDARIVRCDDGTALGYDEIVLATGSVPFVPPIDGMAADDERVVTFRTVEDCARIADTAGPGCRAVVLGGGLLGLEAARGLLLRGADVTVVHPNEVPMERQMDEGGGRVLSGVLSGLGVQLLLQRRAVALRDGDAGRELVLDDGSVLPAELVVLTAGVRPETDLARKAGVVVDHGIVVDDALRTSAPNVWAIGECAQHRGEVYGLVQPGWDQAAVVADRIVGADPDAEYVGTPPVTRLKAHDIDLASMGDVTADLYSADPHDDREVLVVADPARGRYAKLVVSGERIVGAVLLGTPDVVGTITQLFDAELPVPQDRMALLTGRGSASAESASPAGMPGSAVICRCNSVTKANLTTAWRAGARSVPALANATRATTGCGGCSSAVEGICEWLRTADPSNDGDAGYADNTDNTRPAQKEGAA</sequence>
<dbReference type="PRINTS" id="PR00411">
    <property type="entry name" value="PNDRDTASEI"/>
</dbReference>
<gene>
    <name evidence="17" type="ORF">EF834_06090</name>
</gene>
<evidence type="ECO:0000313" key="17">
    <source>
        <dbReference type="EMBL" id="RVW04619.1"/>
    </source>
</evidence>
<dbReference type="Pfam" id="PF18267">
    <property type="entry name" value="Rubredoxin_C"/>
    <property type="match status" value="1"/>
</dbReference>
<dbReference type="InterPro" id="IPR016156">
    <property type="entry name" value="FAD/NAD-linked_Rdtase_dimer_sf"/>
</dbReference>
<dbReference type="EMBL" id="RKLN01000002">
    <property type="protein sequence ID" value="RVW04619.1"/>
    <property type="molecule type" value="Genomic_DNA"/>
</dbReference>
<evidence type="ECO:0000256" key="8">
    <source>
        <dbReference type="ARBA" id="ARBA00022723"/>
    </source>
</evidence>
<dbReference type="RefSeq" id="WP_127946320.1">
    <property type="nucleotide sequence ID" value="NZ_RKLN01000002.1"/>
</dbReference>
<feature type="domain" description="BFD-like [2Fe-2S]-binding" evidence="14">
    <location>
        <begin position="427"/>
        <end position="473"/>
    </location>
</feature>
<protein>
    <submittedName>
        <fullName evidence="17">NAD(P)/FAD-dependent oxidoreductase</fullName>
    </submittedName>
</protein>
<comment type="pathway">
    <text evidence="4">Nitrogen metabolism; nitrate reduction (assimilation).</text>
</comment>
<dbReference type="GO" id="GO:0016491">
    <property type="term" value="F:oxidoreductase activity"/>
    <property type="evidence" value="ECO:0007669"/>
    <property type="project" value="UniProtKB-KW"/>
</dbReference>
<feature type="region of interest" description="Disordered" evidence="13">
    <location>
        <begin position="484"/>
        <end position="506"/>
    </location>
</feature>
<dbReference type="AlphaFoldDB" id="A0A438B0X4"/>
<evidence type="ECO:0000256" key="1">
    <source>
        <dbReference type="ARBA" id="ARBA00001929"/>
    </source>
</evidence>
<keyword evidence="8" id="KW-0479">Metal-binding</keyword>
<dbReference type="PANTHER" id="PTHR43809:SF1">
    <property type="entry name" value="NITRITE REDUCTASE (NADH) LARGE SUBUNIT"/>
    <property type="match status" value="1"/>
</dbReference>
<dbReference type="PRINTS" id="PR00368">
    <property type="entry name" value="FADPNR"/>
</dbReference>